<accession>A0A6J2YRI0</accession>
<evidence type="ECO:0000313" key="3">
    <source>
        <dbReference type="Proteomes" id="UP000504635"/>
    </source>
</evidence>
<keyword evidence="3" id="KW-1185">Reference proteome</keyword>
<feature type="compositionally biased region" description="Pro residues" evidence="1">
    <location>
        <begin position="651"/>
        <end position="660"/>
    </location>
</feature>
<keyword evidence="2" id="KW-1133">Transmembrane helix</keyword>
<keyword evidence="2" id="KW-0812">Transmembrane</keyword>
<feature type="region of interest" description="Disordered" evidence="1">
    <location>
        <begin position="616"/>
        <end position="704"/>
    </location>
</feature>
<dbReference type="Gene3D" id="3.30.40.10">
    <property type="entry name" value="Zinc/RING finger domain, C3HC4 (zinc finger)"/>
    <property type="match status" value="1"/>
</dbReference>
<feature type="region of interest" description="Disordered" evidence="1">
    <location>
        <begin position="896"/>
        <end position="915"/>
    </location>
</feature>
<protein>
    <submittedName>
        <fullName evidence="4">Uncharacterized protein LOC115889511 isoform X1</fullName>
    </submittedName>
</protein>
<feature type="region of interest" description="Disordered" evidence="1">
    <location>
        <begin position="937"/>
        <end position="977"/>
    </location>
</feature>
<name>A0A6J2YRI0_SITOR</name>
<dbReference type="OrthoDB" id="10072397at2759"/>
<evidence type="ECO:0000313" key="4">
    <source>
        <dbReference type="RefSeq" id="XP_030765390.1"/>
    </source>
</evidence>
<reference evidence="4" key="1">
    <citation type="submission" date="2025-08" db="UniProtKB">
        <authorList>
            <consortium name="RefSeq"/>
        </authorList>
    </citation>
    <scope>IDENTIFICATION</scope>
    <source>
        <tissue evidence="4">Gonads</tissue>
    </source>
</reference>
<dbReference type="CTD" id="35698"/>
<dbReference type="AlphaFoldDB" id="A0A6J2YRI0"/>
<proteinExistence type="predicted"/>
<evidence type="ECO:0000256" key="1">
    <source>
        <dbReference type="SAM" id="MobiDB-lite"/>
    </source>
</evidence>
<feature type="compositionally biased region" description="Polar residues" evidence="1">
    <location>
        <begin position="949"/>
        <end position="960"/>
    </location>
</feature>
<feature type="compositionally biased region" description="Pro residues" evidence="1">
    <location>
        <begin position="678"/>
        <end position="698"/>
    </location>
</feature>
<keyword evidence="2" id="KW-0472">Membrane</keyword>
<gene>
    <name evidence="4" type="primary">LOC115889511</name>
</gene>
<dbReference type="Proteomes" id="UP000504635">
    <property type="component" value="Unplaced"/>
</dbReference>
<evidence type="ECO:0000256" key="2">
    <source>
        <dbReference type="SAM" id="Phobius"/>
    </source>
</evidence>
<dbReference type="KEGG" id="soy:115889511"/>
<dbReference type="InParanoid" id="A0A6J2YRI0"/>
<feature type="transmembrane region" description="Helical" evidence="2">
    <location>
        <begin position="32"/>
        <end position="54"/>
    </location>
</feature>
<sequence length="1254" mass="140388">MVPFQIRCDYVRGIFIVSGGVLCNRMPDMVTVVTTGLGVSLLAGVLSGVCYVLVSGYGNKRIHQSKSQWHCEICGTYLNTTKNILNEDIVTCFRCGVRVCKEKCARYIKRRIWLCQNCLHPRQSLLQSFLEVIHPNIRGFTDPFTTNMDQPGFQDNDLESLKKLEKDQVRDFIEKLVNVMLGENVDNASVSMLYNDKLYLPITGQSPCSAHTALKEIIERLLKEAVNLPLLAKAHAHPTVPEEDDKNKSYEDLLATAIINKVISSCQNNGPSSSANSVSSRVSTSSRYKDDKEYFFSEETLDSKWKTTDLDTTSVSSLDDWIHSESSFGSKKYVDKVTLKIKQDIEEVDNLESEPEEDDAEYFRSTSSLLSDSESNWLLQRRNFQGTASPVPVPMLVPNPTSEAKVLIGDKPLDDTSDLSDVGSDYEEPEISHTAHSLLVQSKNIIGGRNSQIHLLENGDVHSESSTDSGVKEVNGKEEERVVDTLESRTDITVDDDNVEDSSYLSICSNTEKEAEYTERYASLPRQIVKNSVDDFSLDSNYNTRANHKTDKENYHSFSDNEFCGNYSKKEKEKWSHTVEMKNNPYSKENIENRLKRSSSAASSLYDSKYCAKLSRMPSGGGDTVSRIAENWPPSGPTRDKSLSPQSTEPPALPTTPPPKGLIGKLTETFSSDAPALPDSPPPKTVPPALPNSAPPKIPIQSTSELSEPVLPEIPKSAPPLELIGSITTEQFIYTEHLDRAVPAVVIPEDDMPHLTVDQYGSPIVLHESEVPNFSLHSSEITSDSDLSYVNSYDVTHSQVIKETKDKSLHIPIKPVPFGISYKTIADENGNNATANNNVSLSNSHDIKADISKPIAKPRNLAKNHAPLENGVGSTTPKYVSSTFISQRSTSIQANFNEDSFDTPPKHLHQKKDNTLISKIYKDPKVRLFRLRSREDLDNEDSPHHTRSSYHQNKTNTNQLSRERNYESSDDGLYSEYDSGKTGKMSFFSSEEDLLSIDSEGSVKHNHVISTINENVATHVGDGDEAFWLKQTSSTPKSESTRRFIYGSQEDLLSIDEAEHLPKRKDNTIITKIYKDPRVLNFALTTHGENMPNLEVTTPVTPRPKSMNLSSPDDDHFFSPATPTLKRTPVNKRRLYQSYDDLSSADISLRSEMLSKHETDSLSDKMKESYNGDDLEVDEIERKHLVRNALGKFSKSEANFNSSFVRATSQDEEIRVSVRDLRKKFENNDNQNHRVVSSLTARSLSKKVKETLKM</sequence>
<organism evidence="3 4">
    <name type="scientific">Sitophilus oryzae</name>
    <name type="common">Rice weevil</name>
    <name type="synonym">Curculio oryzae</name>
    <dbReference type="NCBI Taxonomy" id="7048"/>
    <lineage>
        <taxon>Eukaryota</taxon>
        <taxon>Metazoa</taxon>
        <taxon>Ecdysozoa</taxon>
        <taxon>Arthropoda</taxon>
        <taxon>Hexapoda</taxon>
        <taxon>Insecta</taxon>
        <taxon>Pterygota</taxon>
        <taxon>Neoptera</taxon>
        <taxon>Endopterygota</taxon>
        <taxon>Coleoptera</taxon>
        <taxon>Polyphaga</taxon>
        <taxon>Cucujiformia</taxon>
        <taxon>Curculionidae</taxon>
        <taxon>Dryophthorinae</taxon>
        <taxon>Sitophilus</taxon>
    </lineage>
</organism>
<dbReference type="RefSeq" id="XP_030765390.1">
    <property type="nucleotide sequence ID" value="XM_030909530.1"/>
</dbReference>
<dbReference type="GeneID" id="115889511"/>
<dbReference type="InterPro" id="IPR013083">
    <property type="entry name" value="Znf_RING/FYVE/PHD"/>
</dbReference>